<comment type="caution">
    <text evidence="4">The sequence shown here is derived from an EMBL/GenBank/DDBJ whole genome shotgun (WGS) entry which is preliminary data.</text>
</comment>
<dbReference type="Pfam" id="PF14111">
    <property type="entry name" value="DUF4283"/>
    <property type="match status" value="1"/>
</dbReference>
<organism evidence="4 5">
    <name type="scientific">Cephalotus follicularis</name>
    <name type="common">Albany pitcher plant</name>
    <dbReference type="NCBI Taxonomy" id="3775"/>
    <lineage>
        <taxon>Eukaryota</taxon>
        <taxon>Viridiplantae</taxon>
        <taxon>Streptophyta</taxon>
        <taxon>Embryophyta</taxon>
        <taxon>Tracheophyta</taxon>
        <taxon>Spermatophyta</taxon>
        <taxon>Magnoliopsida</taxon>
        <taxon>eudicotyledons</taxon>
        <taxon>Gunneridae</taxon>
        <taxon>Pentapetalae</taxon>
        <taxon>rosids</taxon>
        <taxon>fabids</taxon>
        <taxon>Oxalidales</taxon>
        <taxon>Cephalotaceae</taxon>
        <taxon>Cephalotus</taxon>
    </lineage>
</organism>
<dbReference type="PANTHER" id="PTHR31286">
    <property type="entry name" value="GLYCINE-RICH CELL WALL STRUCTURAL PROTEIN 1.8-LIKE"/>
    <property type="match status" value="1"/>
</dbReference>
<gene>
    <name evidence="4" type="ORF">CFOL_v3_36347</name>
</gene>
<dbReference type="InterPro" id="IPR005135">
    <property type="entry name" value="Endo/exonuclease/phosphatase"/>
</dbReference>
<reference evidence="5" key="1">
    <citation type="submission" date="2016-04" db="EMBL/GenBank/DDBJ databases">
        <title>Cephalotus genome sequencing.</title>
        <authorList>
            <person name="Fukushima K."/>
            <person name="Hasebe M."/>
            <person name="Fang X."/>
        </authorList>
    </citation>
    <scope>NUCLEOTIDE SEQUENCE [LARGE SCALE GENOMIC DNA]</scope>
    <source>
        <strain evidence="5">cv. St1</strain>
    </source>
</reference>
<dbReference type="InterPro" id="IPR025558">
    <property type="entry name" value="DUF4283"/>
</dbReference>
<feature type="region of interest" description="Disordered" evidence="1">
    <location>
        <begin position="312"/>
        <end position="352"/>
    </location>
</feature>
<dbReference type="Gene3D" id="3.60.10.10">
    <property type="entry name" value="Endonuclease/exonuclease/phosphatase"/>
    <property type="match status" value="1"/>
</dbReference>
<accession>A0A1Q3DKQ2</accession>
<keyword evidence="5" id="KW-1185">Reference proteome</keyword>
<dbReference type="SUPFAM" id="SSF56219">
    <property type="entry name" value="DNase I-like"/>
    <property type="match status" value="1"/>
</dbReference>
<dbReference type="InterPro" id="IPR036691">
    <property type="entry name" value="Endo/exonu/phosph_ase_sf"/>
</dbReference>
<protein>
    <submittedName>
        <fullName evidence="4">Exo_endo_phos domain-containing protein/DUF4283 domain-containing protein/zf-CCHC_4 domain-containing protein</fullName>
    </submittedName>
</protein>
<name>A0A1Q3DKQ2_CEPFO</name>
<sequence length="563" mass="63160">SLAYYEPLMVDGTLRAKPPPEVGAKGAKEWEHSLVAFFVGKRLPGKNVKEILERKWGQVGRFSFHVAASGVFLVKFESVQARDWVLNNGPWDVWGYHLVLRAWTKDMSLSLDDCKSMPVWVKLKGIPIQYWNKEGLSYIASVLGRPLHMDANTMNKNILTFARICIEMAASSPFPDSITLELEDGRTLSIAVEYPWLPAACALCKVFDHSNKTCPRAVRREWVPRQTLIAQKKPDDVEGWITVRRKGIGKNYQHLPFCQVGRHLGRIREIWVSPTPPKRLSCRLSLLLIGTQALKGRQMSVSTEEGEISILPRRDGKTLLKGSSSGHNKRKKKGQTGQGGGGSPTWNVRGLNNPSRHNEVRHFVSSNSISLLGILESRVRAHNLDRIAKSLNKNWMYTSNHESSLSGRIVVVWDPAILSFVPLLKNEQVIHGCVTLANNQCVHISFVYGLCDRKARLALWGDLLHCADQFRGHPWVVLGDFNVTRFVAEHNASDTITKAMQEFNNAIQAAELDDLRGTGAFHTWSNMRVGAGAITKKLDRALGNWQWFDSVGDSYAHFHPPGL</sequence>
<feature type="non-terminal residue" evidence="4">
    <location>
        <position position="563"/>
    </location>
</feature>
<dbReference type="EMBL" id="BDDD01012621">
    <property type="protein sequence ID" value="GAV92969.1"/>
    <property type="molecule type" value="Genomic_DNA"/>
</dbReference>
<proteinExistence type="predicted"/>
<dbReference type="PANTHER" id="PTHR31286:SF165">
    <property type="entry name" value="DUF4283 DOMAIN-CONTAINING PROTEIN"/>
    <property type="match status" value="1"/>
</dbReference>
<feature type="domain" description="Endonuclease/exonuclease/phosphatase" evidence="2">
    <location>
        <begin position="345"/>
        <end position="526"/>
    </location>
</feature>
<dbReference type="InParanoid" id="A0A1Q3DKQ2"/>
<evidence type="ECO:0000313" key="5">
    <source>
        <dbReference type="Proteomes" id="UP000187406"/>
    </source>
</evidence>
<dbReference type="InterPro" id="IPR040256">
    <property type="entry name" value="At4g02000-like"/>
</dbReference>
<evidence type="ECO:0000259" key="2">
    <source>
        <dbReference type="Pfam" id="PF03372"/>
    </source>
</evidence>
<dbReference type="GO" id="GO:0003824">
    <property type="term" value="F:catalytic activity"/>
    <property type="evidence" value="ECO:0007669"/>
    <property type="project" value="InterPro"/>
</dbReference>
<dbReference type="AlphaFoldDB" id="A0A1Q3DKQ2"/>
<dbReference type="Pfam" id="PF03372">
    <property type="entry name" value="Exo_endo_phos"/>
    <property type="match status" value="1"/>
</dbReference>
<feature type="non-terminal residue" evidence="4">
    <location>
        <position position="1"/>
    </location>
</feature>
<evidence type="ECO:0000259" key="3">
    <source>
        <dbReference type="Pfam" id="PF14111"/>
    </source>
</evidence>
<dbReference type="OrthoDB" id="1461560at2759"/>
<evidence type="ECO:0000313" key="4">
    <source>
        <dbReference type="EMBL" id="GAV92969.1"/>
    </source>
</evidence>
<feature type="domain" description="DUF4283" evidence="3">
    <location>
        <begin position="27"/>
        <end position="108"/>
    </location>
</feature>
<evidence type="ECO:0000256" key="1">
    <source>
        <dbReference type="SAM" id="MobiDB-lite"/>
    </source>
</evidence>
<dbReference type="Proteomes" id="UP000187406">
    <property type="component" value="Unassembled WGS sequence"/>
</dbReference>